<dbReference type="RefSeq" id="WP_316026115.1">
    <property type="nucleotide sequence ID" value="NZ_JAWDIO010000002.1"/>
</dbReference>
<accession>A0ABU3SWZ3</accession>
<feature type="transmembrane region" description="Helical" evidence="1">
    <location>
        <begin position="60"/>
        <end position="86"/>
    </location>
</feature>
<dbReference type="EMBL" id="JAWDIO010000002">
    <property type="protein sequence ID" value="MDU0354521.1"/>
    <property type="molecule type" value="Genomic_DNA"/>
</dbReference>
<keyword evidence="1" id="KW-0812">Transmembrane</keyword>
<keyword evidence="1" id="KW-0472">Membrane</keyword>
<organism evidence="2 3">
    <name type="scientific">Paraglaciecola aquimarina</name>
    <dbReference type="NCBI Taxonomy" id="1235557"/>
    <lineage>
        <taxon>Bacteria</taxon>
        <taxon>Pseudomonadati</taxon>
        <taxon>Pseudomonadota</taxon>
        <taxon>Gammaproteobacteria</taxon>
        <taxon>Alteromonadales</taxon>
        <taxon>Alteromonadaceae</taxon>
        <taxon>Paraglaciecola</taxon>
    </lineage>
</organism>
<keyword evidence="1" id="KW-1133">Transmembrane helix</keyword>
<evidence type="ECO:0000256" key="1">
    <source>
        <dbReference type="SAM" id="Phobius"/>
    </source>
</evidence>
<reference evidence="2 3" key="1">
    <citation type="submission" date="2023-10" db="EMBL/GenBank/DDBJ databases">
        <title>Glaciecola aquimarina strain GGW-M5 nov., isolated from a coastal seawater.</title>
        <authorList>
            <person name="Bayburt H."/>
            <person name="Kim J.M."/>
            <person name="Choi B.J."/>
            <person name="Jeon C.O."/>
        </authorList>
    </citation>
    <scope>NUCLEOTIDE SEQUENCE [LARGE SCALE GENOMIC DNA]</scope>
    <source>
        <strain evidence="2 3">KCTC 32108</strain>
    </source>
</reference>
<keyword evidence="3" id="KW-1185">Reference proteome</keyword>
<evidence type="ECO:0000313" key="2">
    <source>
        <dbReference type="EMBL" id="MDU0354521.1"/>
    </source>
</evidence>
<feature type="transmembrane region" description="Helical" evidence="1">
    <location>
        <begin position="32"/>
        <end position="54"/>
    </location>
</feature>
<gene>
    <name evidence="2" type="ORF">RS130_11760</name>
</gene>
<dbReference type="Proteomes" id="UP001247805">
    <property type="component" value="Unassembled WGS sequence"/>
</dbReference>
<sequence length="93" mass="9864">MKAVLSRFFEPLLRRFETGQAPANYKESHRKALLAMGILFLILACVSVVTAFYAGSAFGALIPALAFFCVGLVALVIGSLGSNAAVAKIWGTK</sequence>
<comment type="caution">
    <text evidence="2">The sequence shown here is derived from an EMBL/GenBank/DDBJ whole genome shotgun (WGS) entry which is preliminary data.</text>
</comment>
<evidence type="ECO:0000313" key="3">
    <source>
        <dbReference type="Proteomes" id="UP001247805"/>
    </source>
</evidence>
<name>A0ABU3SWZ3_9ALTE</name>
<protein>
    <submittedName>
        <fullName evidence="2">Uncharacterized protein</fullName>
    </submittedName>
</protein>
<proteinExistence type="predicted"/>